<dbReference type="KEGG" id="csep:CP523_05810"/>
<dbReference type="AlphaFoldDB" id="A0A9N7PIV1"/>
<dbReference type="Proteomes" id="UP000280586">
    <property type="component" value="Chromosome"/>
</dbReference>
<dbReference type="GO" id="GO:0000287">
    <property type="term" value="F:magnesium ion binding"/>
    <property type="evidence" value="ECO:0007669"/>
    <property type="project" value="TreeGrafter"/>
</dbReference>
<evidence type="ECO:0000313" key="1">
    <source>
        <dbReference type="EMBL" id="AYE34016.1"/>
    </source>
</evidence>
<accession>A0A9N7PIV1</accession>
<proteinExistence type="predicted"/>
<dbReference type="InterPro" id="IPR036412">
    <property type="entry name" value="HAD-like_sf"/>
</dbReference>
<protein>
    <submittedName>
        <fullName evidence="1 2">Hydrolase</fullName>
    </submittedName>
</protein>
<dbReference type="NCBIfam" id="TIGR01484">
    <property type="entry name" value="HAD-SF-IIB"/>
    <property type="match status" value="1"/>
</dbReference>
<sequence>MKKLLATDLDGTLINNNRISDNNKQAINNLKNNNHILVVSTGRPYNGITFLKEEDNVVADYYVLLNGALIIDKEGKTVKHEVIKYNDIVSILKNFQKENMAISVETGYTTYVLTKWDNLPYADKTNLNSIEELKDKEISLISMYCKDIDKVVIEEMKNEINKKYGDKIIAYRNDVYIDIVPVGCSKGHGVEYVAKVENLDKKSIYTIGDSWNDLTMFNITDNSFTFNNVEEELKKYVNNLVDSVAECIIEYIL</sequence>
<dbReference type="RefSeq" id="WP_120140661.1">
    <property type="nucleotide sequence ID" value="NZ_CP023671.1"/>
</dbReference>
<keyword evidence="4" id="KW-1185">Reference proteome</keyword>
<dbReference type="EMBL" id="CP099799">
    <property type="protein sequence ID" value="USS00594.1"/>
    <property type="molecule type" value="Genomic_DNA"/>
</dbReference>
<evidence type="ECO:0000313" key="2">
    <source>
        <dbReference type="EMBL" id="USS00594.1"/>
    </source>
</evidence>
<reference evidence="1 3" key="1">
    <citation type="submission" date="2017-09" db="EMBL/GenBank/DDBJ databases">
        <authorList>
            <person name="Thomas P."/>
            <person name="Seyboldt C."/>
        </authorList>
    </citation>
    <scope>NUCLEOTIDE SEQUENCE [LARGE SCALE GENOMIC DNA]</scope>
    <source>
        <strain evidence="1 3">DSM 7534</strain>
    </source>
</reference>
<dbReference type="Proteomes" id="UP001055437">
    <property type="component" value="Chromosome"/>
</dbReference>
<evidence type="ECO:0000313" key="4">
    <source>
        <dbReference type="Proteomes" id="UP001055437"/>
    </source>
</evidence>
<dbReference type="PANTHER" id="PTHR10000">
    <property type="entry name" value="PHOSPHOSERINE PHOSPHATASE"/>
    <property type="match status" value="1"/>
</dbReference>
<dbReference type="PANTHER" id="PTHR10000:SF8">
    <property type="entry name" value="HAD SUPERFAMILY HYDROLASE-LIKE, TYPE 3"/>
    <property type="match status" value="1"/>
</dbReference>
<gene>
    <name evidence="1" type="ORF">CP523_05810</name>
    <name evidence="2" type="ORF">NH397_14085</name>
</gene>
<dbReference type="GO" id="GO:0016791">
    <property type="term" value="F:phosphatase activity"/>
    <property type="evidence" value="ECO:0007669"/>
    <property type="project" value="TreeGrafter"/>
</dbReference>
<dbReference type="InterPro" id="IPR023214">
    <property type="entry name" value="HAD_sf"/>
</dbReference>
<keyword evidence="1" id="KW-0378">Hydrolase</keyword>
<dbReference type="Pfam" id="PF08282">
    <property type="entry name" value="Hydrolase_3"/>
    <property type="match status" value="1"/>
</dbReference>
<dbReference type="Gene3D" id="3.30.1240.10">
    <property type="match status" value="1"/>
</dbReference>
<name>A0A9N7PIV1_CLOSE</name>
<dbReference type="EMBL" id="CP023671">
    <property type="protein sequence ID" value="AYE34016.1"/>
    <property type="molecule type" value="Genomic_DNA"/>
</dbReference>
<dbReference type="GO" id="GO:0005829">
    <property type="term" value="C:cytosol"/>
    <property type="evidence" value="ECO:0007669"/>
    <property type="project" value="TreeGrafter"/>
</dbReference>
<organism evidence="1 3">
    <name type="scientific">Clostridium septicum</name>
    <dbReference type="NCBI Taxonomy" id="1504"/>
    <lineage>
        <taxon>Bacteria</taxon>
        <taxon>Bacillati</taxon>
        <taxon>Bacillota</taxon>
        <taxon>Clostridia</taxon>
        <taxon>Eubacteriales</taxon>
        <taxon>Clostridiaceae</taxon>
        <taxon>Clostridium</taxon>
    </lineage>
</organism>
<dbReference type="SUPFAM" id="SSF56784">
    <property type="entry name" value="HAD-like"/>
    <property type="match status" value="1"/>
</dbReference>
<dbReference type="Gene3D" id="3.40.50.1000">
    <property type="entry name" value="HAD superfamily/HAD-like"/>
    <property type="match status" value="1"/>
</dbReference>
<evidence type="ECO:0000313" key="3">
    <source>
        <dbReference type="Proteomes" id="UP000280586"/>
    </source>
</evidence>
<dbReference type="GeneID" id="303560187"/>
<reference evidence="2" key="2">
    <citation type="submission" date="2022-06" db="EMBL/GenBank/DDBJ databases">
        <authorList>
            <person name="Holder M.E."/>
            <person name="Ajami N.J."/>
            <person name="Petrosino J.F."/>
        </authorList>
    </citation>
    <scope>NUCLEOTIDE SEQUENCE</scope>
    <source>
        <strain evidence="2">RMA 8861</strain>
    </source>
</reference>
<dbReference type="InterPro" id="IPR006379">
    <property type="entry name" value="HAD-SF_hydro_IIB"/>
</dbReference>